<keyword evidence="2" id="KW-1185">Reference proteome</keyword>
<evidence type="ECO:0000313" key="1">
    <source>
        <dbReference type="EMBL" id="MPQ45373.1"/>
    </source>
</evidence>
<reference evidence="1 2" key="1">
    <citation type="submission" date="2019-10" db="EMBL/GenBank/DDBJ databases">
        <title>The Genome Sequence of Clostridium tarantellae Isolated from Fish Brain.</title>
        <authorList>
            <person name="Bano L."/>
            <person name="Kiel M."/>
            <person name="Sales G."/>
            <person name="Doxey A.C."/>
            <person name="Mansfield M.J."/>
            <person name="Schiavone M."/>
            <person name="Rossetto O."/>
            <person name="Pirazzini M."/>
            <person name="Dobrindt U."/>
            <person name="Montecucco C."/>
        </authorList>
    </citation>
    <scope>NUCLEOTIDE SEQUENCE [LARGE SCALE GENOMIC DNA]</scope>
    <source>
        <strain evidence="1 2">DSM 3997</strain>
    </source>
</reference>
<dbReference type="EMBL" id="WHJC01000688">
    <property type="protein sequence ID" value="MPQ45373.1"/>
    <property type="molecule type" value="Genomic_DNA"/>
</dbReference>
<name>A0A6I1MRE8_9CLOT</name>
<dbReference type="AlphaFoldDB" id="A0A6I1MRE8"/>
<proteinExistence type="predicted"/>
<organism evidence="1 2">
    <name type="scientific">Clostridium tarantellae</name>
    <dbReference type="NCBI Taxonomy" id="39493"/>
    <lineage>
        <taxon>Bacteria</taxon>
        <taxon>Bacillati</taxon>
        <taxon>Bacillota</taxon>
        <taxon>Clostridia</taxon>
        <taxon>Eubacteriales</taxon>
        <taxon>Clostridiaceae</taxon>
        <taxon>Clostridium</taxon>
    </lineage>
</organism>
<accession>A0A6I1MRE8</accession>
<comment type="caution">
    <text evidence="1">The sequence shown here is derived from an EMBL/GenBank/DDBJ whole genome shotgun (WGS) entry which is preliminary data.</text>
</comment>
<evidence type="ECO:0000313" key="2">
    <source>
        <dbReference type="Proteomes" id="UP000430345"/>
    </source>
</evidence>
<dbReference type="RefSeq" id="WP_152892553.1">
    <property type="nucleotide sequence ID" value="NZ_WHJC01000688.1"/>
</dbReference>
<gene>
    <name evidence="1" type="ORF">GBZ86_16845</name>
</gene>
<dbReference type="Proteomes" id="UP000430345">
    <property type="component" value="Unassembled WGS sequence"/>
</dbReference>
<sequence length="93" mass="10698">MFEKKLIQYEKRLERLQATMNCCVDKNGNIIKGDLINLALSEAKELLSECKIDKSNCIETNIALKGTPTYNRCVNSFDYIIKNLKDLLKIKNI</sequence>
<protein>
    <submittedName>
        <fullName evidence="1">Uncharacterized protein</fullName>
    </submittedName>
</protein>